<evidence type="ECO:0000259" key="5">
    <source>
        <dbReference type="Pfam" id="PF01370"/>
    </source>
</evidence>
<keyword evidence="4" id="KW-0472">Membrane</keyword>
<evidence type="ECO:0000256" key="4">
    <source>
        <dbReference type="ARBA" id="ARBA00023136"/>
    </source>
</evidence>
<evidence type="ECO:0000256" key="1">
    <source>
        <dbReference type="ARBA" id="ARBA00004450"/>
    </source>
</evidence>
<dbReference type="Gene3D" id="3.40.50.720">
    <property type="entry name" value="NAD(P)-binding Rossmann-like Domain"/>
    <property type="match status" value="1"/>
</dbReference>
<reference evidence="7" key="2">
    <citation type="submission" date="2015-01" db="EMBL/GenBank/DDBJ databases">
        <title>Evolutionary Origins and Diversification of the Mycorrhizal Mutualists.</title>
        <authorList>
            <consortium name="DOE Joint Genome Institute"/>
            <consortium name="Mycorrhizal Genomics Consortium"/>
            <person name="Kohler A."/>
            <person name="Kuo A."/>
            <person name="Nagy L.G."/>
            <person name="Floudas D."/>
            <person name="Copeland A."/>
            <person name="Barry K.W."/>
            <person name="Cichocki N."/>
            <person name="Veneault-Fourrey C."/>
            <person name="LaButti K."/>
            <person name="Lindquist E.A."/>
            <person name="Lipzen A."/>
            <person name="Lundell T."/>
            <person name="Morin E."/>
            <person name="Murat C."/>
            <person name="Riley R."/>
            <person name="Ohm R."/>
            <person name="Sun H."/>
            <person name="Tunlid A."/>
            <person name="Henrissat B."/>
            <person name="Grigoriev I.V."/>
            <person name="Hibbett D.S."/>
            <person name="Martin F."/>
        </authorList>
    </citation>
    <scope>NUCLEOTIDE SEQUENCE [LARGE SCALE GENOMIC DNA]</scope>
    <source>
        <strain evidence="7">Foug A</strain>
    </source>
</reference>
<gene>
    <name evidence="6" type="ORF">SCLCIDRAFT_20613</name>
</gene>
<dbReference type="InterPro" id="IPR036291">
    <property type="entry name" value="NAD(P)-bd_dom_sf"/>
</dbReference>
<dbReference type="GO" id="GO:0005741">
    <property type="term" value="C:mitochondrial outer membrane"/>
    <property type="evidence" value="ECO:0007669"/>
    <property type="project" value="UniProtKB-SubCell"/>
</dbReference>
<keyword evidence="3" id="KW-0496">Mitochondrion</keyword>
<dbReference type="GO" id="GO:0051170">
    <property type="term" value="P:import into nucleus"/>
    <property type="evidence" value="ECO:0007669"/>
    <property type="project" value="TreeGrafter"/>
</dbReference>
<dbReference type="STRING" id="1036808.A0A0C3E619"/>
<evidence type="ECO:0000256" key="3">
    <source>
        <dbReference type="ARBA" id="ARBA00023128"/>
    </source>
</evidence>
<comment type="subcellular location">
    <subcellularLocation>
        <location evidence="1">Mitochondrion outer membrane</location>
        <topology evidence="1">Peripheral membrane protein</topology>
    </subcellularLocation>
</comment>
<sequence>MSGRSALLLGATGAVGKKLLAELLASNEWNKIGEFGRSVTAPENMPPGQRDSRLEQKVIDFENLDAAGLKDGRWDVVFVTLGTTRAQAGSAERFEKIDREYVVDACRAAKSDDPAHEQRVVYLSSAGANASSPFLYAKSKGLTELALARLGYSETIVFRPGLLKGAERADKRLGETVFGYVTGALSHVSPNFEIQVPMLAKAIMNAGLLGSSRLPAEVGAKKAGVEGASFTLIDNKGSVLLSRAQET</sequence>
<dbReference type="Proteomes" id="UP000053989">
    <property type="component" value="Unassembled WGS sequence"/>
</dbReference>
<comment type="similarity">
    <text evidence="2">Belongs to the FMP52 family.</text>
</comment>
<dbReference type="PANTHER" id="PTHR14097:SF7">
    <property type="entry name" value="OXIDOREDUCTASE HTATIP2"/>
    <property type="match status" value="1"/>
</dbReference>
<accession>A0A0C3E619</accession>
<evidence type="ECO:0000256" key="2">
    <source>
        <dbReference type="ARBA" id="ARBA00006617"/>
    </source>
</evidence>
<protein>
    <recommendedName>
        <fullName evidence="5">NAD-dependent epimerase/dehydratase domain-containing protein</fullName>
    </recommendedName>
</protein>
<reference evidence="6 7" key="1">
    <citation type="submission" date="2014-04" db="EMBL/GenBank/DDBJ databases">
        <authorList>
            <consortium name="DOE Joint Genome Institute"/>
            <person name="Kuo A."/>
            <person name="Kohler A."/>
            <person name="Nagy L.G."/>
            <person name="Floudas D."/>
            <person name="Copeland A."/>
            <person name="Barry K.W."/>
            <person name="Cichocki N."/>
            <person name="Veneault-Fourrey C."/>
            <person name="LaButti K."/>
            <person name="Lindquist E.A."/>
            <person name="Lipzen A."/>
            <person name="Lundell T."/>
            <person name="Morin E."/>
            <person name="Murat C."/>
            <person name="Sun H."/>
            <person name="Tunlid A."/>
            <person name="Henrissat B."/>
            <person name="Grigoriev I.V."/>
            <person name="Hibbett D.S."/>
            <person name="Martin F."/>
            <person name="Nordberg H.P."/>
            <person name="Cantor M.N."/>
            <person name="Hua S.X."/>
        </authorList>
    </citation>
    <scope>NUCLEOTIDE SEQUENCE [LARGE SCALE GENOMIC DNA]</scope>
    <source>
        <strain evidence="6 7">Foug A</strain>
    </source>
</reference>
<keyword evidence="7" id="KW-1185">Reference proteome</keyword>
<name>A0A0C3E619_9AGAM</name>
<dbReference type="Pfam" id="PF01370">
    <property type="entry name" value="Epimerase"/>
    <property type="match status" value="1"/>
</dbReference>
<dbReference type="PANTHER" id="PTHR14097">
    <property type="entry name" value="OXIDOREDUCTASE HTATIP2"/>
    <property type="match status" value="1"/>
</dbReference>
<dbReference type="EMBL" id="KN822010">
    <property type="protein sequence ID" value="KIM68220.1"/>
    <property type="molecule type" value="Genomic_DNA"/>
</dbReference>
<dbReference type="InterPro" id="IPR001509">
    <property type="entry name" value="Epimerase_deHydtase"/>
</dbReference>
<proteinExistence type="inferred from homology"/>
<feature type="domain" description="NAD-dependent epimerase/dehydratase" evidence="5">
    <location>
        <begin position="7"/>
        <end position="127"/>
    </location>
</feature>
<dbReference type="HOGENOM" id="CLU_071330_3_1_1"/>
<evidence type="ECO:0000313" key="6">
    <source>
        <dbReference type="EMBL" id="KIM68220.1"/>
    </source>
</evidence>
<organism evidence="6 7">
    <name type="scientific">Scleroderma citrinum Foug A</name>
    <dbReference type="NCBI Taxonomy" id="1036808"/>
    <lineage>
        <taxon>Eukaryota</taxon>
        <taxon>Fungi</taxon>
        <taxon>Dikarya</taxon>
        <taxon>Basidiomycota</taxon>
        <taxon>Agaricomycotina</taxon>
        <taxon>Agaricomycetes</taxon>
        <taxon>Agaricomycetidae</taxon>
        <taxon>Boletales</taxon>
        <taxon>Sclerodermatineae</taxon>
        <taxon>Sclerodermataceae</taxon>
        <taxon>Scleroderma</taxon>
    </lineage>
</organism>
<dbReference type="AlphaFoldDB" id="A0A0C3E619"/>
<dbReference type="OrthoDB" id="430436at2759"/>
<dbReference type="SUPFAM" id="SSF51735">
    <property type="entry name" value="NAD(P)-binding Rossmann-fold domains"/>
    <property type="match status" value="1"/>
</dbReference>
<dbReference type="InParanoid" id="A0A0C3E619"/>
<evidence type="ECO:0000313" key="7">
    <source>
        <dbReference type="Proteomes" id="UP000053989"/>
    </source>
</evidence>